<dbReference type="PANTHER" id="PTHR34874:SF3">
    <property type="entry name" value="SULFURTRANSFERASE TUSD"/>
    <property type="match status" value="1"/>
</dbReference>
<evidence type="ECO:0000256" key="3">
    <source>
        <dbReference type="ARBA" id="ARBA00022490"/>
    </source>
</evidence>
<dbReference type="InterPro" id="IPR027396">
    <property type="entry name" value="DsrEFH-like"/>
</dbReference>
<dbReference type="NCBIfam" id="NF001237">
    <property type="entry name" value="PRK00207.1"/>
    <property type="match status" value="1"/>
</dbReference>
<reference evidence="6" key="1">
    <citation type="journal article" date="2019" name="Int. J. Syst. Evol. Microbiol.">
        <title>The Global Catalogue of Microorganisms (GCM) 10K type strain sequencing project: providing services to taxonomists for standard genome sequencing and annotation.</title>
        <authorList>
            <consortium name="The Broad Institute Genomics Platform"/>
            <consortium name="The Broad Institute Genome Sequencing Center for Infectious Disease"/>
            <person name="Wu L."/>
            <person name="Ma J."/>
        </authorList>
    </citation>
    <scope>NUCLEOTIDE SEQUENCE [LARGE SCALE GENOMIC DNA]</scope>
    <source>
        <strain evidence="6">KCTC 52237</strain>
    </source>
</reference>
<comment type="subcellular location">
    <subcellularLocation>
        <location evidence="1">Cytoplasm</location>
    </subcellularLocation>
</comment>
<keyword evidence="6" id="KW-1185">Reference proteome</keyword>
<dbReference type="PANTHER" id="PTHR34874">
    <property type="entry name" value="PROTEIN YCHN"/>
    <property type="match status" value="1"/>
</dbReference>
<dbReference type="Pfam" id="PF02635">
    <property type="entry name" value="DsrE"/>
    <property type="match status" value="1"/>
</dbReference>
<dbReference type="NCBIfam" id="TIGR03012">
    <property type="entry name" value="sulf_tusD_dsrE"/>
    <property type="match status" value="1"/>
</dbReference>
<comment type="caution">
    <text evidence="5">The sequence shown here is derived from an EMBL/GenBank/DDBJ whole genome shotgun (WGS) entry which is preliminary data.</text>
</comment>
<evidence type="ECO:0000256" key="4">
    <source>
        <dbReference type="ARBA" id="ARBA00022679"/>
    </source>
</evidence>
<protein>
    <submittedName>
        <fullName evidence="5">Sulfurtransferase complex subunit TusD</fullName>
        <ecNumber evidence="5">2.8.1.-</ecNumber>
    </submittedName>
</protein>
<keyword evidence="3" id="KW-0963">Cytoplasm</keyword>
<evidence type="ECO:0000313" key="5">
    <source>
        <dbReference type="EMBL" id="MFC3115271.1"/>
    </source>
</evidence>
<dbReference type="RefSeq" id="WP_378117417.1">
    <property type="nucleotide sequence ID" value="NZ_JBHRTF010000003.1"/>
</dbReference>
<name>A0ABV7FCD8_9GAMM</name>
<comment type="similarity">
    <text evidence="2">Belongs to the DsrE/TusD family.</text>
</comment>
<accession>A0ABV7FCD8</accession>
<gene>
    <name evidence="5" type="primary">tusD</name>
    <name evidence="5" type="ORF">ACFODX_06855</name>
</gene>
<dbReference type="InterPro" id="IPR003787">
    <property type="entry name" value="Sulphur_relay_DsrE/F-like"/>
</dbReference>
<dbReference type="EMBL" id="JBHRTF010000003">
    <property type="protein sequence ID" value="MFC3115271.1"/>
    <property type="molecule type" value="Genomic_DNA"/>
</dbReference>
<evidence type="ECO:0000256" key="2">
    <source>
        <dbReference type="ARBA" id="ARBA00007067"/>
    </source>
</evidence>
<dbReference type="EC" id="2.8.1.-" evidence="5"/>
<dbReference type="InterPro" id="IPR017463">
    <property type="entry name" value="Sulphur_relay_TusD/DsrE"/>
</dbReference>
<organism evidence="5 6">
    <name type="scientific">Cellvibrio fontiphilus</name>
    <dbReference type="NCBI Taxonomy" id="1815559"/>
    <lineage>
        <taxon>Bacteria</taxon>
        <taxon>Pseudomonadati</taxon>
        <taxon>Pseudomonadota</taxon>
        <taxon>Gammaproteobacteria</taxon>
        <taxon>Cellvibrionales</taxon>
        <taxon>Cellvibrionaceae</taxon>
        <taxon>Cellvibrio</taxon>
    </lineage>
</organism>
<evidence type="ECO:0000313" key="6">
    <source>
        <dbReference type="Proteomes" id="UP001595555"/>
    </source>
</evidence>
<dbReference type="Gene3D" id="3.40.1260.10">
    <property type="entry name" value="DsrEFH-like"/>
    <property type="match status" value="1"/>
</dbReference>
<dbReference type="GO" id="GO:0016740">
    <property type="term" value="F:transferase activity"/>
    <property type="evidence" value="ECO:0007669"/>
    <property type="project" value="UniProtKB-KW"/>
</dbReference>
<keyword evidence="4 5" id="KW-0808">Transferase</keyword>
<proteinExistence type="inferred from homology"/>
<evidence type="ECO:0000256" key="1">
    <source>
        <dbReference type="ARBA" id="ARBA00004496"/>
    </source>
</evidence>
<sequence length="127" mass="14063">MIFSLAVYAAPYSSQASQTAYEFATAVLRQGHVLHRVFFYHDGVHNATSLATPPQDEFNLHNAWSLLAKQHDLVICIAAALKRGVLNKEEADRYNKSTHNLNDNFALSGLGQLIEAAVISDRFITFG</sequence>
<dbReference type="SUPFAM" id="SSF75169">
    <property type="entry name" value="DsrEFH-like"/>
    <property type="match status" value="1"/>
</dbReference>
<dbReference type="Proteomes" id="UP001595555">
    <property type="component" value="Unassembled WGS sequence"/>
</dbReference>